<protein>
    <submittedName>
        <fullName evidence="2">Cupin domain-containing protein</fullName>
    </submittedName>
</protein>
<dbReference type="InterPro" id="IPR014710">
    <property type="entry name" value="RmlC-like_jellyroll"/>
</dbReference>
<evidence type="ECO:0000313" key="3">
    <source>
        <dbReference type="Proteomes" id="UP001596104"/>
    </source>
</evidence>
<feature type="domain" description="Cupin type-2" evidence="1">
    <location>
        <begin position="35"/>
        <end position="102"/>
    </location>
</feature>
<dbReference type="PANTHER" id="PTHR40112">
    <property type="entry name" value="H2HPP ISOMERASE"/>
    <property type="match status" value="1"/>
</dbReference>
<dbReference type="EMBL" id="JBHSLV010000032">
    <property type="protein sequence ID" value="MFC5394583.1"/>
    <property type="molecule type" value="Genomic_DNA"/>
</dbReference>
<dbReference type="InterPro" id="IPR013096">
    <property type="entry name" value="Cupin_2"/>
</dbReference>
<sequence>MTVHHVDWDAIEWKTIRHGVEQKAFSGDGATMALHRLWPDHEPKPHSHVHEQLVYILSGEVDFHVGDEVVRLRGGGLLAVPPNVVHYAVVVGNEPVLNLDVFTPCRPEYAISASQAVGAAS</sequence>
<keyword evidence="3" id="KW-1185">Reference proteome</keyword>
<proteinExistence type="predicted"/>
<dbReference type="InterPro" id="IPR011051">
    <property type="entry name" value="RmlC_Cupin_sf"/>
</dbReference>
<dbReference type="InterPro" id="IPR052535">
    <property type="entry name" value="Bacilysin_H2HPP_isomerase"/>
</dbReference>
<dbReference type="Gene3D" id="2.60.120.10">
    <property type="entry name" value="Jelly Rolls"/>
    <property type="match status" value="1"/>
</dbReference>
<gene>
    <name evidence="2" type="ORF">ACFPPC_18255</name>
</gene>
<dbReference type="PANTHER" id="PTHR40112:SF1">
    <property type="entry name" value="H2HPP ISOMERASE"/>
    <property type="match status" value="1"/>
</dbReference>
<dbReference type="RefSeq" id="WP_291672688.1">
    <property type="nucleotide sequence ID" value="NZ_JBHSLV010000032.1"/>
</dbReference>
<reference evidence="3" key="1">
    <citation type="journal article" date="2019" name="Int. J. Syst. Evol. Microbiol.">
        <title>The Global Catalogue of Microorganisms (GCM) 10K type strain sequencing project: providing services to taxonomists for standard genome sequencing and annotation.</title>
        <authorList>
            <consortium name="The Broad Institute Genomics Platform"/>
            <consortium name="The Broad Institute Genome Sequencing Center for Infectious Disease"/>
            <person name="Wu L."/>
            <person name="Ma J."/>
        </authorList>
    </citation>
    <scope>NUCLEOTIDE SEQUENCE [LARGE SCALE GENOMIC DNA]</scope>
    <source>
        <strain evidence="3">CGMCC 1.16326</strain>
    </source>
</reference>
<comment type="caution">
    <text evidence="2">The sequence shown here is derived from an EMBL/GenBank/DDBJ whole genome shotgun (WGS) entry which is preliminary data.</text>
</comment>
<dbReference type="CDD" id="cd02238">
    <property type="entry name" value="cupin_KdgF"/>
    <property type="match status" value="1"/>
</dbReference>
<dbReference type="SUPFAM" id="SSF51182">
    <property type="entry name" value="RmlC-like cupins"/>
    <property type="match status" value="1"/>
</dbReference>
<evidence type="ECO:0000313" key="2">
    <source>
        <dbReference type="EMBL" id="MFC5394583.1"/>
    </source>
</evidence>
<organism evidence="2 3">
    <name type="scientific">Bosea vestrisii</name>
    <dbReference type="NCBI Taxonomy" id="151416"/>
    <lineage>
        <taxon>Bacteria</taxon>
        <taxon>Pseudomonadati</taxon>
        <taxon>Pseudomonadota</taxon>
        <taxon>Alphaproteobacteria</taxon>
        <taxon>Hyphomicrobiales</taxon>
        <taxon>Boseaceae</taxon>
        <taxon>Bosea</taxon>
    </lineage>
</organism>
<dbReference type="Proteomes" id="UP001596104">
    <property type="component" value="Unassembled WGS sequence"/>
</dbReference>
<dbReference type="Pfam" id="PF07883">
    <property type="entry name" value="Cupin_2"/>
    <property type="match status" value="1"/>
</dbReference>
<accession>A0ABW0HBE8</accession>
<name>A0ABW0HBE8_9HYPH</name>
<evidence type="ECO:0000259" key="1">
    <source>
        <dbReference type="Pfam" id="PF07883"/>
    </source>
</evidence>